<dbReference type="HOGENOM" id="CLU_020884_0_2_10"/>
<sequence length="381" mass="42331">MMDRPGCRYLRPMNRLKRMLFYILLVIALLGLGTYLFMQTAPFGGVPADVRLTRIEQSKHWSKGAFQNVEPTDVMRRDASYWAMLTDNFRKPADVEPQQPLSTVRTDLRNLPAVGTTVVWFGHSSYLIKSGGVTVLVDPVFSGYASPVPVFGKAFPGADAYTVADMPPIDLLVITHDHYDHLDYETVKGLSNKVKRVVTALGVGVHLERWGYDPTRISELDWDETATLSDGFTLTAVPARHFSGRGIRRGQTLWSAFVMDLNGQRLFLGGDSGYGPHFRSIGQQHGPFDLALLECGQYGRDWPSIHMFPNEVAKAANDLGAKVLLPVHWGKFALAFHPWTEPINQLTAAVSDTASLRVTTPRIGEPVPLGGVLPTSRWWAQ</sequence>
<keyword evidence="4" id="KW-1185">Reference proteome</keyword>
<dbReference type="eggNOG" id="COG2220">
    <property type="taxonomic scope" value="Bacteria"/>
</dbReference>
<dbReference type="GO" id="GO:0005737">
    <property type="term" value="C:cytoplasm"/>
    <property type="evidence" value="ECO:0007669"/>
    <property type="project" value="TreeGrafter"/>
</dbReference>
<evidence type="ECO:0000259" key="2">
    <source>
        <dbReference type="Pfam" id="PF12706"/>
    </source>
</evidence>
<reference evidence="3 4" key="1">
    <citation type="journal article" date="2012" name="J. Bacteriol.">
        <title>Genome Sequence of Fibrella aestuarina BUZ 2T, a Filamentous Marine Bacterium.</title>
        <authorList>
            <person name="Filippini M."/>
            <person name="Qi W."/>
            <person name="Blom J."/>
            <person name="Goesmann A."/>
            <person name="Smits T.H."/>
            <person name="Bagheri H.C."/>
        </authorList>
    </citation>
    <scope>NUCLEOTIDE SEQUENCE [LARGE SCALE GENOMIC DNA]</scope>
    <source>
        <strain evidence="4">BUZ 2T</strain>
    </source>
</reference>
<name>I0KDS5_9BACT</name>
<protein>
    <recommendedName>
        <fullName evidence="2">Metallo-beta-lactamase domain-containing protein</fullName>
    </recommendedName>
</protein>
<dbReference type="Proteomes" id="UP000011058">
    <property type="component" value="Chromosome"/>
</dbReference>
<evidence type="ECO:0000313" key="3">
    <source>
        <dbReference type="EMBL" id="CCH02278.1"/>
    </source>
</evidence>
<dbReference type="Pfam" id="PF12706">
    <property type="entry name" value="Lactamase_B_2"/>
    <property type="match status" value="1"/>
</dbReference>
<dbReference type="STRING" id="1166018.FAES_4278"/>
<keyword evidence="1" id="KW-1133">Transmembrane helix</keyword>
<feature type="domain" description="Metallo-beta-lactamase" evidence="2">
    <location>
        <begin position="134"/>
        <end position="329"/>
    </location>
</feature>
<keyword evidence="1" id="KW-0472">Membrane</keyword>
<dbReference type="PATRIC" id="fig|1166018.3.peg.1236"/>
<organism evidence="3 4">
    <name type="scientific">Fibrella aestuarina BUZ 2</name>
    <dbReference type="NCBI Taxonomy" id="1166018"/>
    <lineage>
        <taxon>Bacteria</taxon>
        <taxon>Pseudomonadati</taxon>
        <taxon>Bacteroidota</taxon>
        <taxon>Cytophagia</taxon>
        <taxon>Cytophagales</taxon>
        <taxon>Spirosomataceae</taxon>
        <taxon>Fibrella</taxon>
    </lineage>
</organism>
<accession>I0KDS5</accession>
<proteinExistence type="predicted"/>
<gene>
    <name evidence="3" type="primary">romA</name>
    <name evidence="3" type="ORF">FAES_4278</name>
</gene>
<keyword evidence="1" id="KW-0812">Transmembrane</keyword>
<evidence type="ECO:0000313" key="4">
    <source>
        <dbReference type="Proteomes" id="UP000011058"/>
    </source>
</evidence>
<dbReference type="Gene3D" id="3.60.15.10">
    <property type="entry name" value="Ribonuclease Z/Hydroxyacylglutathione hydrolase-like"/>
    <property type="match status" value="1"/>
</dbReference>
<dbReference type="PANTHER" id="PTHR15032:SF4">
    <property type="entry name" value="N-ACYL-PHOSPHATIDYLETHANOLAMINE-HYDROLYZING PHOSPHOLIPASE D"/>
    <property type="match status" value="1"/>
</dbReference>
<dbReference type="AlphaFoldDB" id="I0KDS5"/>
<feature type="transmembrane region" description="Helical" evidence="1">
    <location>
        <begin position="20"/>
        <end position="38"/>
    </location>
</feature>
<evidence type="ECO:0000256" key="1">
    <source>
        <dbReference type="SAM" id="Phobius"/>
    </source>
</evidence>
<dbReference type="EMBL" id="HE796683">
    <property type="protein sequence ID" value="CCH02278.1"/>
    <property type="molecule type" value="Genomic_DNA"/>
</dbReference>
<dbReference type="InterPro" id="IPR001279">
    <property type="entry name" value="Metallo-B-lactamas"/>
</dbReference>
<dbReference type="KEGG" id="fae:FAES_4278"/>
<dbReference type="SUPFAM" id="SSF56281">
    <property type="entry name" value="Metallo-hydrolase/oxidoreductase"/>
    <property type="match status" value="1"/>
</dbReference>
<dbReference type="InterPro" id="IPR036866">
    <property type="entry name" value="RibonucZ/Hydroxyglut_hydro"/>
</dbReference>
<dbReference type="PANTHER" id="PTHR15032">
    <property type="entry name" value="N-ACYL-PHOSPHATIDYLETHANOLAMINE-HYDROLYZING PHOSPHOLIPASE D"/>
    <property type="match status" value="1"/>
</dbReference>